<protein>
    <submittedName>
        <fullName evidence="1">Uncharacterized protein</fullName>
    </submittedName>
</protein>
<accession>A0A1R1PVC0</accession>
<evidence type="ECO:0000313" key="1">
    <source>
        <dbReference type="EMBL" id="OMH84879.1"/>
    </source>
</evidence>
<sequence length="21" mass="2462">MRGTGRLFKGMTLVEKQAFYQ</sequence>
<reference evidence="2" key="1">
    <citation type="submission" date="2017-01" db="EMBL/GenBank/DDBJ databases">
        <authorList>
            <person name="Wang Y."/>
            <person name="White M."/>
            <person name="Kvist S."/>
            <person name="Moncalvo J.-M."/>
        </authorList>
    </citation>
    <scope>NUCLEOTIDE SEQUENCE [LARGE SCALE GENOMIC DNA]</scope>
    <source>
        <strain evidence="2">COL-18-3</strain>
    </source>
</reference>
<feature type="non-terminal residue" evidence="1">
    <location>
        <position position="21"/>
    </location>
</feature>
<evidence type="ECO:0000313" key="2">
    <source>
        <dbReference type="Proteomes" id="UP000188320"/>
    </source>
</evidence>
<comment type="caution">
    <text evidence="1">The sequence shown here is derived from an EMBL/GenBank/DDBJ whole genome shotgun (WGS) entry which is preliminary data.</text>
</comment>
<proteinExistence type="predicted"/>
<dbReference type="Proteomes" id="UP000188320">
    <property type="component" value="Unassembled WGS sequence"/>
</dbReference>
<keyword evidence="2" id="KW-1185">Reference proteome</keyword>
<name>A0A1R1PVC0_ZANCU</name>
<organism evidence="1 2">
    <name type="scientific">Zancudomyces culisetae</name>
    <name type="common">Gut fungus</name>
    <name type="synonym">Smittium culisetae</name>
    <dbReference type="NCBI Taxonomy" id="1213189"/>
    <lineage>
        <taxon>Eukaryota</taxon>
        <taxon>Fungi</taxon>
        <taxon>Fungi incertae sedis</taxon>
        <taxon>Zoopagomycota</taxon>
        <taxon>Kickxellomycotina</taxon>
        <taxon>Harpellomycetes</taxon>
        <taxon>Harpellales</taxon>
        <taxon>Legeriomycetaceae</taxon>
        <taxon>Zancudomyces</taxon>
    </lineage>
</organism>
<dbReference type="AlphaFoldDB" id="A0A1R1PVC0"/>
<dbReference type="EMBL" id="LSSK01000134">
    <property type="protein sequence ID" value="OMH84879.1"/>
    <property type="molecule type" value="Genomic_DNA"/>
</dbReference>
<gene>
    <name evidence="1" type="ORF">AX774_g1572</name>
</gene>